<reference evidence="10 11" key="1">
    <citation type="submission" date="2016-12" db="EMBL/GenBank/DDBJ databases">
        <title>The genomes of Aspergillus section Nigri reveals drivers in fungal speciation.</title>
        <authorList>
            <consortium name="DOE Joint Genome Institute"/>
            <person name="Vesth T.C."/>
            <person name="Nybo J."/>
            <person name="Theobald S."/>
            <person name="Brandl J."/>
            <person name="Frisvad J.C."/>
            <person name="Nielsen K.F."/>
            <person name="Lyhne E.K."/>
            <person name="Kogle M.E."/>
            <person name="Kuo A."/>
            <person name="Riley R."/>
            <person name="Clum A."/>
            <person name="Nolan M."/>
            <person name="Lipzen A."/>
            <person name="Salamov A."/>
            <person name="Henrissat B."/>
            <person name="Wiebenga A."/>
            <person name="De Vries R.P."/>
            <person name="Grigoriev I.V."/>
            <person name="Mortensen U.H."/>
            <person name="Andersen M.R."/>
            <person name="Baker S.E."/>
        </authorList>
    </citation>
    <scope>NUCLEOTIDE SEQUENCE [LARGE SCALE GENOMIC DNA]</scope>
    <source>
        <strain evidence="10 11">IBT 23096</strain>
    </source>
</reference>
<evidence type="ECO:0000313" key="10">
    <source>
        <dbReference type="EMBL" id="PLB46488.1"/>
    </source>
</evidence>
<dbReference type="Gene3D" id="3.20.20.80">
    <property type="entry name" value="Glycosidases"/>
    <property type="match status" value="1"/>
</dbReference>
<protein>
    <recommendedName>
        <fullName evidence="3">Beta-glucuronidase</fullName>
        <ecNumber evidence="2">3.2.1.31</ecNumber>
    </recommendedName>
</protein>
<dbReference type="SUPFAM" id="SSF49303">
    <property type="entry name" value="beta-Galactosidase/glucuronidase domain"/>
    <property type="match status" value="1"/>
</dbReference>
<dbReference type="InterPro" id="IPR023230">
    <property type="entry name" value="Glyco_hydro_2_CS"/>
</dbReference>
<evidence type="ECO:0000256" key="5">
    <source>
        <dbReference type="ARBA" id="ARBA00023295"/>
    </source>
</evidence>
<organism evidence="10 11">
    <name type="scientific">Aspergillus steynii IBT 23096</name>
    <dbReference type="NCBI Taxonomy" id="1392250"/>
    <lineage>
        <taxon>Eukaryota</taxon>
        <taxon>Fungi</taxon>
        <taxon>Dikarya</taxon>
        <taxon>Ascomycota</taxon>
        <taxon>Pezizomycotina</taxon>
        <taxon>Eurotiomycetes</taxon>
        <taxon>Eurotiomycetidae</taxon>
        <taxon>Eurotiales</taxon>
        <taxon>Aspergillaceae</taxon>
        <taxon>Aspergillus</taxon>
        <taxon>Aspergillus subgen. Circumdati</taxon>
    </lineage>
</organism>
<dbReference type="InterPro" id="IPR006102">
    <property type="entry name" value="Ig-like_GH2"/>
</dbReference>
<dbReference type="Pfam" id="PF00703">
    <property type="entry name" value="Glyco_hydro_2"/>
    <property type="match status" value="1"/>
</dbReference>
<dbReference type="GO" id="GO:0019391">
    <property type="term" value="P:glucuronoside catabolic process"/>
    <property type="evidence" value="ECO:0007669"/>
    <property type="project" value="TreeGrafter"/>
</dbReference>
<dbReference type="Gene3D" id="2.60.40.10">
    <property type="entry name" value="Immunoglobulins"/>
    <property type="match status" value="1"/>
</dbReference>
<accession>A0A2I2G0U2</accession>
<evidence type="ECO:0000259" key="8">
    <source>
        <dbReference type="Pfam" id="PF02836"/>
    </source>
</evidence>
<dbReference type="UniPathway" id="UPA00280"/>
<dbReference type="InterPro" id="IPR013783">
    <property type="entry name" value="Ig-like_fold"/>
</dbReference>
<evidence type="ECO:0000256" key="2">
    <source>
        <dbReference type="ARBA" id="ARBA00012761"/>
    </source>
</evidence>
<dbReference type="GO" id="GO:0030246">
    <property type="term" value="F:carbohydrate binding"/>
    <property type="evidence" value="ECO:0007669"/>
    <property type="project" value="TreeGrafter"/>
</dbReference>
<dbReference type="InterPro" id="IPR023232">
    <property type="entry name" value="Glyco_hydro_2_AS"/>
</dbReference>
<evidence type="ECO:0000256" key="3">
    <source>
        <dbReference type="ARBA" id="ARBA00016205"/>
    </source>
</evidence>
<keyword evidence="11" id="KW-1185">Reference proteome</keyword>
<dbReference type="InterPro" id="IPR006104">
    <property type="entry name" value="Glyco_hydro_2_N"/>
</dbReference>
<dbReference type="STRING" id="1392250.A0A2I2G0U2"/>
<evidence type="ECO:0000256" key="6">
    <source>
        <dbReference type="RuleBase" id="RU361154"/>
    </source>
</evidence>
<dbReference type="InterPro" id="IPR036156">
    <property type="entry name" value="Beta-gal/glucu_dom_sf"/>
</dbReference>
<dbReference type="SUPFAM" id="SSF51445">
    <property type="entry name" value="(Trans)glycosidases"/>
    <property type="match status" value="1"/>
</dbReference>
<feature type="domain" description="Glycosyl hydrolases family 2 sugar binding" evidence="9">
    <location>
        <begin position="13"/>
        <end position="180"/>
    </location>
</feature>
<dbReference type="Pfam" id="PF02837">
    <property type="entry name" value="Glyco_hydro_2_N"/>
    <property type="match status" value="1"/>
</dbReference>
<dbReference type="NCBIfam" id="NF007538">
    <property type="entry name" value="PRK10150.1"/>
    <property type="match status" value="1"/>
</dbReference>
<dbReference type="Gene3D" id="2.60.120.260">
    <property type="entry name" value="Galactose-binding domain-like"/>
    <property type="match status" value="1"/>
</dbReference>
<feature type="domain" description="Glycoside hydrolase family 2 catalytic" evidence="8">
    <location>
        <begin position="286"/>
        <end position="599"/>
    </location>
</feature>
<proteinExistence type="inferred from homology"/>
<evidence type="ECO:0000313" key="11">
    <source>
        <dbReference type="Proteomes" id="UP000234275"/>
    </source>
</evidence>
<dbReference type="PROSITE" id="PS00719">
    <property type="entry name" value="GLYCOSYL_HYDROL_F2_1"/>
    <property type="match status" value="1"/>
</dbReference>
<dbReference type="SUPFAM" id="SSF49785">
    <property type="entry name" value="Galactose-binding domain-like"/>
    <property type="match status" value="1"/>
</dbReference>
<evidence type="ECO:0000256" key="4">
    <source>
        <dbReference type="ARBA" id="ARBA00022801"/>
    </source>
</evidence>
<dbReference type="VEuPathDB" id="FungiDB:P170DRAFT_363634"/>
<dbReference type="InterPro" id="IPR017853">
    <property type="entry name" value="GH"/>
</dbReference>
<name>A0A2I2G0U2_9EURO</name>
<comment type="similarity">
    <text evidence="1 6">Belongs to the glycosyl hydrolase 2 family.</text>
</comment>
<dbReference type="InterPro" id="IPR008979">
    <property type="entry name" value="Galactose-bd-like_sf"/>
</dbReference>
<dbReference type="Pfam" id="PF02836">
    <property type="entry name" value="Glyco_hydro_2_C"/>
    <property type="match status" value="1"/>
</dbReference>
<dbReference type="InterPro" id="IPR006103">
    <property type="entry name" value="Glyco_hydro_2_cat"/>
</dbReference>
<dbReference type="PANTHER" id="PTHR10066">
    <property type="entry name" value="BETA-GLUCURONIDASE"/>
    <property type="match status" value="1"/>
</dbReference>
<dbReference type="FunFam" id="3.20.20.80:FF:000080">
    <property type="entry name" value="Beta-glucuronidase UidA"/>
    <property type="match status" value="1"/>
</dbReference>
<comment type="caution">
    <text evidence="10">The sequence shown here is derived from an EMBL/GenBank/DDBJ whole genome shotgun (WGS) entry which is preliminary data.</text>
</comment>
<keyword evidence="5 6" id="KW-0326">Glycosidase</keyword>
<sequence>MLKPQANATRELVSLDGVWNFSLLPHPPSPEQWTAPLSNKLQIPVPASYNDILLDKAVHDHVDWVKYQRSVFVPRSWSASSLRYFIRCDAATHVGRVCVDETLVTEHVGGYTPFEADITSLVRPGAEFRLTIAVNNDLTNETIPPGSIEVLENGRRRQKYLHDFFNYAGLARSVWLVAVPARGVRDVTVLTGVLGVETADAVGIIDYHVETSGSDADETEVRVSVKDEDGNPVVHATGSTNKMRIANVRLWQPGSAYLYTLTVELIDRKTDILLDSYHLETGIRTVRVRNNQFLINGKPFYFTGFGKHEDTPVRGKGHDAAYMTHDFQLMDWMGANSFRTSHYPYAEEVMEFVNRHGIVVIDQTAAVGLNLGITSGLFGNKAPPTFSDDTINDKTREAHETAIRELIARDKNYACVVMWSIANEPGSAEDGAREYFEPLVSLTRDLDPTRPVCFTNFALAMAEEDRIADLFDVLCLNRYYGWYEHTGDLETADIALETNLRSWEAKYHKPIVMTEYGADAVSGLHTASEAPWSKEFQSQLIDLYHRVFDRVESVVGEHVWSFSDFQTSSHVFRVDGNKKGVFTRDRRPKMAVRALRQRWLGQWKRTPLHFKGRKI</sequence>
<evidence type="ECO:0000259" key="7">
    <source>
        <dbReference type="Pfam" id="PF00703"/>
    </source>
</evidence>
<dbReference type="GO" id="GO:0004566">
    <property type="term" value="F:beta-glucuronidase activity"/>
    <property type="evidence" value="ECO:0007669"/>
    <property type="project" value="UniProtKB-EC"/>
</dbReference>
<dbReference type="PROSITE" id="PS00608">
    <property type="entry name" value="GLYCOSYL_HYDROL_F2_2"/>
    <property type="match status" value="1"/>
</dbReference>
<gene>
    <name evidence="10" type="ORF">P170DRAFT_363634</name>
</gene>
<dbReference type="Proteomes" id="UP000234275">
    <property type="component" value="Unassembled WGS sequence"/>
</dbReference>
<dbReference type="PANTHER" id="PTHR10066:SF67">
    <property type="entry name" value="BETA-GLUCURONIDASE"/>
    <property type="match status" value="1"/>
</dbReference>
<dbReference type="EMBL" id="MSFO01000006">
    <property type="protein sequence ID" value="PLB46488.1"/>
    <property type="molecule type" value="Genomic_DNA"/>
</dbReference>
<dbReference type="AlphaFoldDB" id="A0A2I2G0U2"/>
<dbReference type="OrthoDB" id="408532at2759"/>
<dbReference type="EC" id="3.2.1.31" evidence="2"/>
<evidence type="ECO:0000259" key="9">
    <source>
        <dbReference type="Pfam" id="PF02837"/>
    </source>
</evidence>
<evidence type="ECO:0000256" key="1">
    <source>
        <dbReference type="ARBA" id="ARBA00007401"/>
    </source>
</evidence>
<dbReference type="GO" id="GO:0005975">
    <property type="term" value="P:carbohydrate metabolic process"/>
    <property type="evidence" value="ECO:0007669"/>
    <property type="project" value="InterPro"/>
</dbReference>
<dbReference type="GeneID" id="36552290"/>
<feature type="domain" description="Glycoside hydrolase family 2 immunoglobulin-like beta-sandwich" evidence="7">
    <location>
        <begin position="201"/>
        <end position="284"/>
    </location>
</feature>
<dbReference type="InterPro" id="IPR006101">
    <property type="entry name" value="Glyco_hydro_2"/>
</dbReference>
<dbReference type="RefSeq" id="XP_024701790.1">
    <property type="nucleotide sequence ID" value="XM_024844590.1"/>
</dbReference>
<keyword evidence="4 6" id="KW-0378">Hydrolase</keyword>
<dbReference type="PRINTS" id="PR00132">
    <property type="entry name" value="GLHYDRLASE2"/>
</dbReference>